<reference evidence="1" key="1">
    <citation type="journal article" date="2013" name="Nat. Commun.">
        <title>Whole-genome sequencing of Oryza brachyantha reveals mechanisms underlying Oryza genome evolution.</title>
        <authorList>
            <person name="Chen J."/>
            <person name="Huang Q."/>
            <person name="Gao D."/>
            <person name="Wang J."/>
            <person name="Lang Y."/>
            <person name="Liu T."/>
            <person name="Li B."/>
            <person name="Bai Z."/>
            <person name="Luis Goicoechea J."/>
            <person name="Liang C."/>
            <person name="Chen C."/>
            <person name="Zhang W."/>
            <person name="Sun S."/>
            <person name="Liao Y."/>
            <person name="Zhang X."/>
            <person name="Yang L."/>
            <person name="Song C."/>
            <person name="Wang M."/>
            <person name="Shi J."/>
            <person name="Liu G."/>
            <person name="Liu J."/>
            <person name="Zhou H."/>
            <person name="Zhou W."/>
            <person name="Yu Q."/>
            <person name="An N."/>
            <person name="Chen Y."/>
            <person name="Cai Q."/>
            <person name="Wang B."/>
            <person name="Liu B."/>
            <person name="Min J."/>
            <person name="Huang Y."/>
            <person name="Wu H."/>
            <person name="Li Z."/>
            <person name="Zhang Y."/>
            <person name="Yin Y."/>
            <person name="Song W."/>
            <person name="Jiang J."/>
            <person name="Jackson S.A."/>
            <person name="Wing R.A."/>
            <person name="Wang J."/>
            <person name="Chen M."/>
        </authorList>
    </citation>
    <scope>NUCLEOTIDE SEQUENCE [LARGE SCALE GENOMIC DNA]</scope>
    <source>
        <strain evidence="1">cv. IRGC 101232</strain>
    </source>
</reference>
<evidence type="ECO:0000313" key="2">
    <source>
        <dbReference type="Proteomes" id="UP000006038"/>
    </source>
</evidence>
<dbReference type="AlphaFoldDB" id="J3L6N8"/>
<organism evidence="1">
    <name type="scientific">Oryza brachyantha</name>
    <name type="common">malo sina</name>
    <dbReference type="NCBI Taxonomy" id="4533"/>
    <lineage>
        <taxon>Eukaryota</taxon>
        <taxon>Viridiplantae</taxon>
        <taxon>Streptophyta</taxon>
        <taxon>Embryophyta</taxon>
        <taxon>Tracheophyta</taxon>
        <taxon>Spermatophyta</taxon>
        <taxon>Magnoliopsida</taxon>
        <taxon>Liliopsida</taxon>
        <taxon>Poales</taxon>
        <taxon>Poaceae</taxon>
        <taxon>BOP clade</taxon>
        <taxon>Oryzoideae</taxon>
        <taxon>Oryzeae</taxon>
        <taxon>Oryzinae</taxon>
        <taxon>Oryza</taxon>
    </lineage>
</organism>
<dbReference type="Gramene" id="OB01G48940.1">
    <property type="protein sequence ID" value="OB01G48940.1"/>
    <property type="gene ID" value="OB01G48940"/>
</dbReference>
<name>J3L6N8_ORYBR</name>
<keyword evidence="2" id="KW-1185">Reference proteome</keyword>
<reference evidence="1" key="2">
    <citation type="submission" date="2013-04" db="UniProtKB">
        <authorList>
            <consortium name="EnsemblPlants"/>
        </authorList>
    </citation>
    <scope>IDENTIFICATION</scope>
</reference>
<evidence type="ECO:0000313" key="1">
    <source>
        <dbReference type="EnsemblPlants" id="OB01G48940.1"/>
    </source>
</evidence>
<proteinExistence type="predicted"/>
<sequence>MMWLHLASEHFSSVQNARWPYQVKVAKLVSKERRKMLVRAKFGSHGYQTKQVNAALCQCQCKEQLNHVFHYIQCYCSWWLVLATAY</sequence>
<dbReference type="HOGENOM" id="CLU_2501514_0_0_1"/>
<accession>J3L6N8</accession>
<dbReference type="EnsemblPlants" id="OB01G48940.1">
    <property type="protein sequence ID" value="OB01G48940.1"/>
    <property type="gene ID" value="OB01G48940"/>
</dbReference>
<dbReference type="Proteomes" id="UP000006038">
    <property type="component" value="Chromosome 1"/>
</dbReference>
<protein>
    <submittedName>
        <fullName evidence="1">Uncharacterized protein</fullName>
    </submittedName>
</protein>